<organism evidence="1 2">
    <name type="scientific">Trifolium medium</name>
    <dbReference type="NCBI Taxonomy" id="97028"/>
    <lineage>
        <taxon>Eukaryota</taxon>
        <taxon>Viridiplantae</taxon>
        <taxon>Streptophyta</taxon>
        <taxon>Embryophyta</taxon>
        <taxon>Tracheophyta</taxon>
        <taxon>Spermatophyta</taxon>
        <taxon>Magnoliopsida</taxon>
        <taxon>eudicotyledons</taxon>
        <taxon>Gunneridae</taxon>
        <taxon>Pentapetalae</taxon>
        <taxon>rosids</taxon>
        <taxon>fabids</taxon>
        <taxon>Fabales</taxon>
        <taxon>Fabaceae</taxon>
        <taxon>Papilionoideae</taxon>
        <taxon>50 kb inversion clade</taxon>
        <taxon>NPAAA clade</taxon>
        <taxon>Hologalegina</taxon>
        <taxon>IRL clade</taxon>
        <taxon>Trifolieae</taxon>
        <taxon>Trifolium</taxon>
    </lineage>
</organism>
<dbReference type="EMBL" id="LXQA010099133">
    <property type="protein sequence ID" value="MCI16040.1"/>
    <property type="molecule type" value="Genomic_DNA"/>
</dbReference>
<feature type="non-terminal residue" evidence="1">
    <location>
        <position position="27"/>
    </location>
</feature>
<accession>A0A392PX62</accession>
<evidence type="ECO:0000313" key="1">
    <source>
        <dbReference type="EMBL" id="MCI16040.1"/>
    </source>
</evidence>
<name>A0A392PX62_9FABA</name>
<proteinExistence type="predicted"/>
<protein>
    <submittedName>
        <fullName evidence="1">Uncharacterized protein</fullName>
    </submittedName>
</protein>
<evidence type="ECO:0000313" key="2">
    <source>
        <dbReference type="Proteomes" id="UP000265520"/>
    </source>
</evidence>
<keyword evidence="2" id="KW-1185">Reference proteome</keyword>
<dbReference type="AlphaFoldDB" id="A0A392PX62"/>
<dbReference type="Proteomes" id="UP000265520">
    <property type="component" value="Unassembled WGS sequence"/>
</dbReference>
<reference evidence="1 2" key="1">
    <citation type="journal article" date="2018" name="Front. Plant Sci.">
        <title>Red Clover (Trifolium pratense) and Zigzag Clover (T. medium) - A Picture of Genomic Similarities and Differences.</title>
        <authorList>
            <person name="Dluhosova J."/>
            <person name="Istvanek J."/>
            <person name="Nedelnik J."/>
            <person name="Repkova J."/>
        </authorList>
    </citation>
    <scope>NUCLEOTIDE SEQUENCE [LARGE SCALE GENOMIC DNA]</scope>
    <source>
        <strain evidence="2">cv. 10/8</strain>
        <tissue evidence="1">Leaf</tissue>
    </source>
</reference>
<comment type="caution">
    <text evidence="1">The sequence shown here is derived from an EMBL/GenBank/DDBJ whole genome shotgun (WGS) entry which is preliminary data.</text>
</comment>
<sequence>MLIISFSSSAIDEQEDEDAMEMYETVI</sequence>